<accession>A0A9K3GE58</accession>
<comment type="caution">
    <text evidence="1">The sequence shown here is derived from an EMBL/GenBank/DDBJ whole genome shotgun (WGS) entry which is preliminary data.</text>
</comment>
<gene>
    <name evidence="1" type="ORF">KIPB_000182</name>
</gene>
<keyword evidence="2" id="KW-1185">Reference proteome</keyword>
<proteinExistence type="predicted"/>
<dbReference type="EMBL" id="BDIP01000019">
    <property type="protein sequence ID" value="GIQ79528.1"/>
    <property type="molecule type" value="Genomic_DNA"/>
</dbReference>
<sequence>MGSLALCHLCLNMRQALTPSAGGDPVCTSPQEASAAWVLCRICTDALSAPSRLAEASYPDALEACLSLCLHCGCGHLVPHLLGLLESQVSLAPTLPSSQRRLLGAAVRRSLLALCRPPGALCPPTSGSPSPLSLVSLLSCHGTCVLSLLGGLTTAQVRSGVAMSVLQALCRDVPESGFPAGQSLMAHMCLSLMDAALDAHRQASGQVFDSLDPLSTQQGLAEFMDTCVSRLRFQDSNTQLDFLLSSRELLGVAVPAALGAVCRVGVCLGETCPASMHPSVLTFLMLTASEMLPPAAEAAQRDTRVLAKQLGCRAHVACIDLDKMQRERDAQEAAQAEVATGQA</sequence>
<dbReference type="Proteomes" id="UP000265618">
    <property type="component" value="Unassembled WGS sequence"/>
</dbReference>
<organism evidence="1 2">
    <name type="scientific">Kipferlia bialata</name>
    <dbReference type="NCBI Taxonomy" id="797122"/>
    <lineage>
        <taxon>Eukaryota</taxon>
        <taxon>Metamonada</taxon>
        <taxon>Carpediemonas-like organisms</taxon>
        <taxon>Kipferlia</taxon>
    </lineage>
</organism>
<dbReference type="AlphaFoldDB" id="A0A9K3GE58"/>
<evidence type="ECO:0000313" key="2">
    <source>
        <dbReference type="Proteomes" id="UP000265618"/>
    </source>
</evidence>
<evidence type="ECO:0000313" key="1">
    <source>
        <dbReference type="EMBL" id="GIQ79528.1"/>
    </source>
</evidence>
<name>A0A9K3GE58_9EUKA</name>
<protein>
    <submittedName>
        <fullName evidence="1">Uncharacterized protein</fullName>
    </submittedName>
</protein>
<reference evidence="1 2" key="1">
    <citation type="journal article" date="2018" name="PLoS ONE">
        <title>The draft genome of Kipferlia bialata reveals reductive genome evolution in fornicate parasites.</title>
        <authorList>
            <person name="Tanifuji G."/>
            <person name="Takabayashi S."/>
            <person name="Kume K."/>
            <person name="Takagi M."/>
            <person name="Nakayama T."/>
            <person name="Kamikawa R."/>
            <person name="Inagaki Y."/>
            <person name="Hashimoto T."/>
        </authorList>
    </citation>
    <scope>NUCLEOTIDE SEQUENCE [LARGE SCALE GENOMIC DNA]</scope>
    <source>
        <strain evidence="1">NY0173</strain>
    </source>
</reference>